<accession>A0ACC1D108</accession>
<evidence type="ECO:0000313" key="2">
    <source>
        <dbReference type="Proteomes" id="UP000824533"/>
    </source>
</evidence>
<comment type="caution">
    <text evidence="1">The sequence shown here is derived from an EMBL/GenBank/DDBJ whole genome shotgun (WGS) entry which is preliminary data.</text>
</comment>
<sequence>MLSSSVPLTIGPAQGFTLQLNCEPTDLKERFLHCMQELEKYTYLMTDIILATETLDDPQSTRDCTPVLDFASVVSQPLPVTPFNIMDALSEAQPSTSLSCNRCPPEKPKRQKIPKEQQVLIEFSSTSCSQESVMNDKKEEQPVKTEMVAKEVQCNIAEEISVIKTEGTVDTAATEPVMNEQTEAEASACDMNPRMLPAQDILEVDHSYTAMITNVDGSTFWVITENMKDVQALITDMSDYYKKNSKNITKADIPLMSYCAFYDDGSYYRGLLVKYLEDNTVEVYLVDTGECRYGPLEYIQCLPHRFATLPPLARSCHLAGVNLSAYSEEMIQKQEEFMKKYIEGITCTIDVDDNTSESLGVYVRLSSNETLNEVMVREGLLLPIDKPPSNVVRHGPPEEYAVDDDLDINDCPEYEDPVEAVTWFPHSDGWTLDRVPVIGKCKPIPLPAPDTWLRVLVTTVAHFNRLFVQIVNEGEKEKLPSFGTVLPPRTLAGLVRDMNSPASRAAYKPLTVAPAPGELVAALFPVDKNYYRARVRSLSRADQNVELMYVDYGTVMCVKENEVKALQPRWTALPMQAVECVLGGVAPRSSLTHQWAAAKKQLEILTLDKVFNAHVLARDYDEMTVALFDDDGYNVAEKLADQGLVTYEECDVVDDTDQRQRIVVP</sequence>
<protein>
    <submittedName>
        <fullName evidence="1">Uncharacterized protein</fullName>
    </submittedName>
</protein>
<evidence type="ECO:0000313" key="1">
    <source>
        <dbReference type="EMBL" id="KAJ0177067.1"/>
    </source>
</evidence>
<reference evidence="1 2" key="1">
    <citation type="journal article" date="2021" name="Front. Genet.">
        <title>Chromosome-Level Genome Assembly Reveals Significant Gene Expansion in the Toll and IMD Signaling Pathways of Dendrolimus kikuchii.</title>
        <authorList>
            <person name="Zhou J."/>
            <person name="Wu P."/>
            <person name="Xiong Z."/>
            <person name="Liu N."/>
            <person name="Zhao N."/>
            <person name="Ji M."/>
            <person name="Qiu Y."/>
            <person name="Yang B."/>
        </authorList>
    </citation>
    <scope>NUCLEOTIDE SEQUENCE [LARGE SCALE GENOMIC DNA]</scope>
    <source>
        <strain evidence="1">Ann1</strain>
    </source>
</reference>
<name>A0ACC1D108_9NEOP</name>
<dbReference type="EMBL" id="CM034398">
    <property type="protein sequence ID" value="KAJ0177067.1"/>
    <property type="molecule type" value="Genomic_DNA"/>
</dbReference>
<organism evidence="1 2">
    <name type="scientific">Dendrolimus kikuchii</name>
    <dbReference type="NCBI Taxonomy" id="765133"/>
    <lineage>
        <taxon>Eukaryota</taxon>
        <taxon>Metazoa</taxon>
        <taxon>Ecdysozoa</taxon>
        <taxon>Arthropoda</taxon>
        <taxon>Hexapoda</taxon>
        <taxon>Insecta</taxon>
        <taxon>Pterygota</taxon>
        <taxon>Neoptera</taxon>
        <taxon>Endopterygota</taxon>
        <taxon>Lepidoptera</taxon>
        <taxon>Glossata</taxon>
        <taxon>Ditrysia</taxon>
        <taxon>Bombycoidea</taxon>
        <taxon>Lasiocampidae</taxon>
        <taxon>Dendrolimus</taxon>
    </lineage>
</organism>
<dbReference type="Proteomes" id="UP000824533">
    <property type="component" value="Linkage Group LG12"/>
</dbReference>
<proteinExistence type="predicted"/>
<keyword evidence="2" id="KW-1185">Reference proteome</keyword>
<gene>
    <name evidence="1" type="ORF">K1T71_007076</name>
</gene>